<proteinExistence type="predicted"/>
<name>Q08VB4_STIAD</name>
<evidence type="ECO:0000313" key="3">
    <source>
        <dbReference type="Proteomes" id="UP000032702"/>
    </source>
</evidence>
<organism evidence="2 3">
    <name type="scientific">Stigmatella aurantiaca (strain DW4/3-1)</name>
    <dbReference type="NCBI Taxonomy" id="378806"/>
    <lineage>
        <taxon>Bacteria</taxon>
        <taxon>Pseudomonadati</taxon>
        <taxon>Myxococcota</taxon>
        <taxon>Myxococcia</taxon>
        <taxon>Myxococcales</taxon>
        <taxon>Cystobacterineae</taxon>
        <taxon>Archangiaceae</taxon>
        <taxon>Stigmatella</taxon>
    </lineage>
</organism>
<reference evidence="2 3" key="1">
    <citation type="submission" date="2006-04" db="EMBL/GenBank/DDBJ databases">
        <authorList>
            <person name="Nierman W.C."/>
        </authorList>
    </citation>
    <scope>NUCLEOTIDE SEQUENCE [LARGE SCALE GENOMIC DNA]</scope>
    <source>
        <strain evidence="2 3">DW4/3-1</strain>
    </source>
</reference>
<dbReference type="Proteomes" id="UP000032702">
    <property type="component" value="Unassembled WGS sequence"/>
</dbReference>
<sequence length="371" mass="39803">MLEGHLSAADVGIRDDDVALPATPQHHALVLQPHPEHFLATTKEHQLRHAGLPGGPPGLALHDGAPSFQPNRLGGVQVAIQVGCSALGQEGQLAEGATQTARAELRIVLVGGEEREPRPRGAQFLHQLRLDAQPHVHGRLGVLQARLEPQGARGLKLQLIAAKLQGLHRALALLEADDTLQLPQGDAGQSLREQQGHGALADEAGARHASIDLQTLALQGQLPVGLGQIRLARLAPRPHAGGQEQLQRAVQAAHHVQAGEVLEVALGGIQPREAHLQPPLRPAADGAAHRSPHHLGLEGHAERKEGRAREDGLEDQRLAQLRRSQQLHCVRIAAGERRHRLRAEWGGRHAEAHVPGRHADEPRTQRADAQG</sequence>
<feature type="region of interest" description="Disordered" evidence="1">
    <location>
        <begin position="42"/>
        <end position="66"/>
    </location>
</feature>
<feature type="region of interest" description="Disordered" evidence="1">
    <location>
        <begin position="347"/>
        <end position="371"/>
    </location>
</feature>
<evidence type="ECO:0000256" key="1">
    <source>
        <dbReference type="SAM" id="MobiDB-lite"/>
    </source>
</evidence>
<feature type="compositionally biased region" description="Basic and acidic residues" evidence="1">
    <location>
        <begin position="295"/>
        <end position="313"/>
    </location>
</feature>
<accession>Q08VB4</accession>
<feature type="region of interest" description="Disordered" evidence="1">
    <location>
        <begin position="276"/>
        <end position="313"/>
    </location>
</feature>
<dbReference type="EMBL" id="AAMD01000117">
    <property type="protein sequence ID" value="EAU64430.1"/>
    <property type="molecule type" value="Genomic_DNA"/>
</dbReference>
<comment type="caution">
    <text evidence="2">The sequence shown here is derived from an EMBL/GenBank/DDBJ whole genome shotgun (WGS) entry which is preliminary data.</text>
</comment>
<dbReference type="AlphaFoldDB" id="Q08VB4"/>
<feature type="non-terminal residue" evidence="2">
    <location>
        <position position="371"/>
    </location>
</feature>
<gene>
    <name evidence="2" type="ORF">STIAU_4522</name>
</gene>
<evidence type="ECO:0000313" key="2">
    <source>
        <dbReference type="EMBL" id="EAU64430.1"/>
    </source>
</evidence>
<protein>
    <submittedName>
        <fullName evidence="2">Uncharacterized protein</fullName>
    </submittedName>
</protein>